<dbReference type="EMBL" id="JACHEM010000037">
    <property type="protein sequence ID" value="MBB6440087.1"/>
    <property type="molecule type" value="Genomic_DNA"/>
</dbReference>
<dbReference type="SUPFAM" id="SSF53822">
    <property type="entry name" value="Periplasmic binding protein-like I"/>
    <property type="match status" value="1"/>
</dbReference>
<dbReference type="InterPro" id="IPR028082">
    <property type="entry name" value="Peripla_BP_I"/>
</dbReference>
<evidence type="ECO:0000256" key="2">
    <source>
        <dbReference type="ARBA" id="ARBA00023125"/>
    </source>
</evidence>
<evidence type="ECO:0000256" key="1">
    <source>
        <dbReference type="ARBA" id="ARBA00023015"/>
    </source>
</evidence>
<accession>A0A7X0HLV1</accession>
<proteinExistence type="predicted"/>
<reference evidence="6 7" key="1">
    <citation type="submission" date="2020-08" db="EMBL/GenBank/DDBJ databases">
        <title>Genomic Encyclopedia of Type Strains, Phase IV (KMG-IV): sequencing the most valuable type-strain genomes for metagenomic binning, comparative biology and taxonomic classification.</title>
        <authorList>
            <person name="Goeker M."/>
        </authorList>
    </citation>
    <scope>NUCLEOTIDE SEQUENCE [LARGE SCALE GENOMIC DNA]</scope>
    <source>
        <strain evidence="6 7">DSM 40141</strain>
    </source>
</reference>
<feature type="domain" description="Transcriptional regulator LacI/GalR-like sensor" evidence="5">
    <location>
        <begin position="14"/>
        <end position="102"/>
    </location>
</feature>
<dbReference type="PANTHER" id="PTHR30146">
    <property type="entry name" value="LACI-RELATED TRANSCRIPTIONAL REPRESSOR"/>
    <property type="match status" value="1"/>
</dbReference>
<keyword evidence="1" id="KW-0805">Transcription regulation</keyword>
<evidence type="ECO:0000259" key="5">
    <source>
        <dbReference type="Pfam" id="PF13377"/>
    </source>
</evidence>
<comment type="caution">
    <text evidence="6">The sequence shown here is derived from an EMBL/GenBank/DDBJ whole genome shotgun (WGS) entry which is preliminary data.</text>
</comment>
<dbReference type="GO" id="GO:0000976">
    <property type="term" value="F:transcription cis-regulatory region binding"/>
    <property type="evidence" value="ECO:0007669"/>
    <property type="project" value="TreeGrafter"/>
</dbReference>
<keyword evidence="3" id="KW-0804">Transcription</keyword>
<name>A0A7X0HLV1_9ACTN</name>
<evidence type="ECO:0000256" key="4">
    <source>
        <dbReference type="SAM" id="MobiDB-lite"/>
    </source>
</evidence>
<dbReference type="GO" id="GO:0003700">
    <property type="term" value="F:DNA-binding transcription factor activity"/>
    <property type="evidence" value="ECO:0007669"/>
    <property type="project" value="TreeGrafter"/>
</dbReference>
<keyword evidence="2 6" id="KW-0238">DNA-binding</keyword>
<evidence type="ECO:0000313" key="7">
    <source>
        <dbReference type="Proteomes" id="UP000540423"/>
    </source>
</evidence>
<dbReference type="Proteomes" id="UP000540423">
    <property type="component" value="Unassembled WGS sequence"/>
</dbReference>
<feature type="region of interest" description="Disordered" evidence="4">
    <location>
        <begin position="103"/>
        <end position="130"/>
    </location>
</feature>
<dbReference type="PANTHER" id="PTHR30146:SF109">
    <property type="entry name" value="HTH-TYPE TRANSCRIPTIONAL REGULATOR GALS"/>
    <property type="match status" value="1"/>
</dbReference>
<keyword evidence="7" id="KW-1185">Reference proteome</keyword>
<dbReference type="InterPro" id="IPR046335">
    <property type="entry name" value="LacI/GalR-like_sensor"/>
</dbReference>
<dbReference type="AlphaFoldDB" id="A0A7X0HLV1"/>
<dbReference type="Pfam" id="PF13377">
    <property type="entry name" value="Peripla_BP_3"/>
    <property type="match status" value="1"/>
</dbReference>
<evidence type="ECO:0000313" key="6">
    <source>
        <dbReference type="EMBL" id="MBB6440087.1"/>
    </source>
</evidence>
<gene>
    <name evidence="6" type="ORF">HNQ79_006600</name>
</gene>
<protein>
    <submittedName>
        <fullName evidence="6">DNA-binding LacI/PurR family transcriptional regulator</fullName>
    </submittedName>
</protein>
<dbReference type="Gene3D" id="3.40.50.2300">
    <property type="match status" value="1"/>
</dbReference>
<organism evidence="6 7">
    <name type="scientific">Streptomyces candidus</name>
    <dbReference type="NCBI Taxonomy" id="67283"/>
    <lineage>
        <taxon>Bacteria</taxon>
        <taxon>Bacillati</taxon>
        <taxon>Actinomycetota</taxon>
        <taxon>Actinomycetes</taxon>
        <taxon>Kitasatosporales</taxon>
        <taxon>Streptomycetaceae</taxon>
        <taxon>Streptomyces</taxon>
    </lineage>
</organism>
<sequence length="130" mass="13314">MAADDVLGGLLAGRHLVAGGHRRSAHVHGPDHPQQAQDRRTGLVRAVEESGLGADAIVDIAATRLDVGAGRDAGARLIGLQPRPTAVFCANDLLALGVMQASSTQASVSRTTWPSSAMTTSSSRKPASSP</sequence>
<evidence type="ECO:0000256" key="3">
    <source>
        <dbReference type="ARBA" id="ARBA00023163"/>
    </source>
</evidence>